<dbReference type="SMART" id="SM00086">
    <property type="entry name" value="PAC"/>
    <property type="match status" value="5"/>
</dbReference>
<dbReference type="CDD" id="cd00130">
    <property type="entry name" value="PAS"/>
    <property type="match status" value="5"/>
</dbReference>
<dbReference type="InterPro" id="IPR000014">
    <property type="entry name" value="PAS"/>
</dbReference>
<dbReference type="InterPro" id="IPR003594">
    <property type="entry name" value="HATPase_dom"/>
</dbReference>
<dbReference type="InterPro" id="IPR005467">
    <property type="entry name" value="His_kinase_dom"/>
</dbReference>
<evidence type="ECO:0000259" key="9">
    <source>
        <dbReference type="PROSITE" id="PS50110"/>
    </source>
</evidence>
<dbReference type="RefSeq" id="WP_223790314.1">
    <property type="nucleotide sequence ID" value="NZ_JAIOUQ010000002.1"/>
</dbReference>
<evidence type="ECO:0000256" key="2">
    <source>
        <dbReference type="ARBA" id="ARBA00022679"/>
    </source>
</evidence>
<comment type="caution">
    <text evidence="12">The sequence shown here is derived from an EMBL/GenBank/DDBJ whole genome shotgun (WGS) entry which is preliminary data.</text>
</comment>
<evidence type="ECO:0000256" key="6">
    <source>
        <dbReference type="ARBA" id="ARBA00023012"/>
    </source>
</evidence>
<dbReference type="Proteomes" id="UP000825933">
    <property type="component" value="Unassembled WGS sequence"/>
</dbReference>
<organism evidence="12 13">
    <name type="scientific">Methanobacterium spitsbergense</name>
    <dbReference type="NCBI Taxonomy" id="2874285"/>
    <lineage>
        <taxon>Archaea</taxon>
        <taxon>Methanobacteriati</taxon>
        <taxon>Methanobacteriota</taxon>
        <taxon>Methanomada group</taxon>
        <taxon>Methanobacteria</taxon>
        <taxon>Methanobacteriales</taxon>
        <taxon>Methanobacteriaceae</taxon>
        <taxon>Methanobacterium</taxon>
    </lineage>
</organism>
<dbReference type="SUPFAM" id="SSF52172">
    <property type="entry name" value="CheY-like"/>
    <property type="match status" value="1"/>
</dbReference>
<evidence type="ECO:0000256" key="7">
    <source>
        <dbReference type="PROSITE-ProRule" id="PRU00169"/>
    </source>
</evidence>
<evidence type="ECO:0000259" key="11">
    <source>
        <dbReference type="PROSITE" id="PS50113"/>
    </source>
</evidence>
<dbReference type="PROSITE" id="PS50112">
    <property type="entry name" value="PAS"/>
    <property type="match status" value="5"/>
</dbReference>
<keyword evidence="1 7" id="KW-0597">Phosphoprotein</keyword>
<dbReference type="InterPro" id="IPR001610">
    <property type="entry name" value="PAC"/>
</dbReference>
<dbReference type="PROSITE" id="PS50110">
    <property type="entry name" value="RESPONSE_REGULATORY"/>
    <property type="match status" value="1"/>
</dbReference>
<dbReference type="Pfam" id="PF00072">
    <property type="entry name" value="Response_reg"/>
    <property type="match status" value="1"/>
</dbReference>
<protein>
    <submittedName>
        <fullName evidence="12">PAS domain S-box protein</fullName>
    </submittedName>
</protein>
<keyword evidence="6" id="KW-0902">Two-component regulatory system</keyword>
<gene>
    <name evidence="12" type="ORF">K8N75_01000</name>
</gene>
<evidence type="ECO:0000259" key="8">
    <source>
        <dbReference type="PROSITE" id="PS50109"/>
    </source>
</evidence>
<keyword evidence="4" id="KW-0418">Kinase</keyword>
<dbReference type="Pfam" id="PF08448">
    <property type="entry name" value="PAS_4"/>
    <property type="match status" value="1"/>
</dbReference>
<feature type="domain" description="PAS" evidence="10">
    <location>
        <begin position="633"/>
        <end position="686"/>
    </location>
</feature>
<keyword evidence="13" id="KW-1185">Reference proteome</keyword>
<dbReference type="GO" id="GO:0016301">
    <property type="term" value="F:kinase activity"/>
    <property type="evidence" value="ECO:0007669"/>
    <property type="project" value="UniProtKB-KW"/>
</dbReference>
<dbReference type="InterPro" id="IPR011006">
    <property type="entry name" value="CheY-like_superfamily"/>
</dbReference>
<dbReference type="CDD" id="cd17534">
    <property type="entry name" value="REC_DC-like"/>
    <property type="match status" value="1"/>
</dbReference>
<dbReference type="Pfam" id="PF00989">
    <property type="entry name" value="PAS"/>
    <property type="match status" value="3"/>
</dbReference>
<dbReference type="Pfam" id="PF07568">
    <property type="entry name" value="HisKA_2"/>
    <property type="match status" value="1"/>
</dbReference>
<dbReference type="PANTHER" id="PTHR43065:SF23">
    <property type="entry name" value="SENSOR HISTIDINE KINASE PDTAS"/>
    <property type="match status" value="1"/>
</dbReference>
<dbReference type="InterPro" id="IPR011495">
    <property type="entry name" value="Sig_transdc_His_kin_sub2_dim/P"/>
</dbReference>
<evidence type="ECO:0000256" key="4">
    <source>
        <dbReference type="ARBA" id="ARBA00022777"/>
    </source>
</evidence>
<name>A0A8T5UUU0_9EURY</name>
<keyword evidence="3" id="KW-0547">Nucleotide-binding</keyword>
<evidence type="ECO:0000256" key="1">
    <source>
        <dbReference type="ARBA" id="ARBA00022553"/>
    </source>
</evidence>
<dbReference type="GO" id="GO:0000160">
    <property type="term" value="P:phosphorelay signal transduction system"/>
    <property type="evidence" value="ECO:0007669"/>
    <property type="project" value="UniProtKB-KW"/>
</dbReference>
<dbReference type="NCBIfam" id="TIGR00229">
    <property type="entry name" value="sensory_box"/>
    <property type="match status" value="5"/>
</dbReference>
<dbReference type="InterPro" id="IPR035965">
    <property type="entry name" value="PAS-like_dom_sf"/>
</dbReference>
<keyword evidence="2" id="KW-0808">Transferase</keyword>
<dbReference type="Pfam" id="PF13426">
    <property type="entry name" value="PAS_9"/>
    <property type="match status" value="1"/>
</dbReference>
<keyword evidence="5" id="KW-0067">ATP-binding</keyword>
<evidence type="ECO:0000313" key="12">
    <source>
        <dbReference type="EMBL" id="MBZ2164633.1"/>
    </source>
</evidence>
<dbReference type="PROSITE" id="PS50109">
    <property type="entry name" value="HIS_KIN"/>
    <property type="match status" value="1"/>
</dbReference>
<feature type="domain" description="PAS" evidence="10">
    <location>
        <begin position="509"/>
        <end position="580"/>
    </location>
</feature>
<dbReference type="SUPFAM" id="SSF55785">
    <property type="entry name" value="PYP-like sensor domain (PAS domain)"/>
    <property type="match status" value="5"/>
</dbReference>
<feature type="domain" description="Response regulatory" evidence="9">
    <location>
        <begin position="5"/>
        <end position="119"/>
    </location>
</feature>
<feature type="domain" description="Histidine kinase" evidence="8">
    <location>
        <begin position="782"/>
        <end position="974"/>
    </location>
</feature>
<evidence type="ECO:0000256" key="5">
    <source>
        <dbReference type="ARBA" id="ARBA00022840"/>
    </source>
</evidence>
<feature type="domain" description="PAS" evidence="10">
    <location>
        <begin position="381"/>
        <end position="434"/>
    </location>
</feature>
<dbReference type="GO" id="GO:0006355">
    <property type="term" value="P:regulation of DNA-templated transcription"/>
    <property type="evidence" value="ECO:0007669"/>
    <property type="project" value="InterPro"/>
</dbReference>
<dbReference type="Gene3D" id="3.30.565.10">
    <property type="entry name" value="Histidine kinase-like ATPase, C-terminal domain"/>
    <property type="match status" value="1"/>
</dbReference>
<dbReference type="AlphaFoldDB" id="A0A8T5UUU0"/>
<feature type="domain" description="PAS" evidence="10">
    <location>
        <begin position="131"/>
        <end position="168"/>
    </location>
</feature>
<feature type="domain" description="PAC" evidence="11">
    <location>
        <begin position="582"/>
        <end position="632"/>
    </location>
</feature>
<dbReference type="InterPro" id="IPR036890">
    <property type="entry name" value="HATPase_C_sf"/>
</dbReference>
<dbReference type="InterPro" id="IPR001789">
    <property type="entry name" value="Sig_transdc_resp-reg_receiver"/>
</dbReference>
<dbReference type="Pfam" id="PF02518">
    <property type="entry name" value="HATPase_c"/>
    <property type="match status" value="1"/>
</dbReference>
<dbReference type="InterPro" id="IPR000700">
    <property type="entry name" value="PAS-assoc_C"/>
</dbReference>
<feature type="modified residue" description="4-aspartylphosphate" evidence="7">
    <location>
        <position position="55"/>
    </location>
</feature>
<feature type="domain" description="PAS" evidence="10">
    <location>
        <begin position="256"/>
        <end position="317"/>
    </location>
</feature>
<reference evidence="13" key="1">
    <citation type="journal article" date="2022" name="Microbiol. Resour. Announc.">
        <title>Draft Genome Sequence of a Methanogenic Archaeon from West Spitsbergen Permafrost.</title>
        <authorList>
            <person name="Trubitsyn V."/>
            <person name="Rivkina E."/>
            <person name="Shcherbakova V."/>
        </authorList>
    </citation>
    <scope>NUCLEOTIDE SEQUENCE [LARGE SCALE GENOMIC DNA]</scope>
    <source>
        <strain evidence="13">VT</strain>
    </source>
</reference>
<feature type="domain" description="PAC" evidence="11">
    <location>
        <begin position="715"/>
        <end position="771"/>
    </location>
</feature>
<feature type="domain" description="PAC" evidence="11">
    <location>
        <begin position="203"/>
        <end position="255"/>
    </location>
</feature>
<dbReference type="EMBL" id="JAIOUQ010000002">
    <property type="protein sequence ID" value="MBZ2164633.1"/>
    <property type="molecule type" value="Genomic_DNA"/>
</dbReference>
<dbReference type="SMART" id="SM00091">
    <property type="entry name" value="PAS"/>
    <property type="match status" value="5"/>
</dbReference>
<accession>A0A8T5UUU0</accession>
<dbReference type="PROSITE" id="PS50113">
    <property type="entry name" value="PAC"/>
    <property type="match status" value="3"/>
</dbReference>
<dbReference type="Gene3D" id="3.30.450.20">
    <property type="entry name" value="PAS domain"/>
    <property type="match status" value="5"/>
</dbReference>
<dbReference type="PANTHER" id="PTHR43065">
    <property type="entry name" value="SENSOR HISTIDINE KINASE"/>
    <property type="match status" value="1"/>
</dbReference>
<sequence>MSEIKILLVEDESIEALDIKRTLESFGYEVPYVASSGEEAVEKALEIMPDLILMDVILKGDSDGIEAVTKIKDLNIPVIYLTAHSEESTIERAKLTEPYGYIIKPYDRTEIKYAIELAIYKNQMEKELKKSEEKYRRIVENVLDAYFMGDIEGKITMASPSAAHLYRFDSPKEMIGIPALSLYTSSKDRQKMLKHLKTHGKVLNMEVKALRKDGTSFWASMNVQYYYNKDGQIQGTEAFVRDISKSKKAEKELKTSESYYKAIFEHTGTATVILDENSTISLANAEFEKLSGYSKKELESKKSWTDFVKKEYLEKMRGFHRLRRTDPHAAPEIYDFKFTDRQGNVKNIHLNVDIIPGTNKSVASLLDITDRQKSAKRLEKSVLRFRALAEYSVDGIITTDANGKILYFNNSLLKMFGYTQDELQNSPLTILMPERYRENFLESLKKFRVTGEHRLAGRTIETLGLKKNGKEFPFEMSLTKWETGLEIYFTSIIRNINERKKSFKALRESEEKFKSLVDNAADILLVHDFDGKLVEVNKRASESLGYSQEELLQMNIMDIEQDTDLKSAQEHVLPKIKPNEPFSLLGHFRRKNGSIFPVEVRFAIVDIQGQRLFMGLARDITAQLKLENSLKESEKRLFDIIDFLPDATLAIDNNGIVITWNKAIEDMTGFKALNMVGKGDYEYSKPFFGIRRQMLIDLVTHSNENIEKHYDFVERRGEAIMAQTEAPLKGTNRILWGKAVPLHDGQGNIKGAIEVIRDITERIHAEKEIIESLKEKEVLLREIHHRVKNNMQIISSLLNLQIQNVEDEEAVNVLKESQGRVKSMAMIHEKLYQSPNFTDINVKDYIDKLIFDIFYSYGIKIGTIESVLDIEDINIGMETAIPLGLIVNELVTNSVKYAFPKGEGIITIDLKSLQNKMELIITDNGIGLPKDIDIDNTNSLGLQLVKSLVNQIEGKIELDQTHGTEFKIIFKELEYKERI</sequence>
<evidence type="ECO:0000256" key="3">
    <source>
        <dbReference type="ARBA" id="ARBA00022741"/>
    </source>
</evidence>
<dbReference type="GO" id="GO:0005524">
    <property type="term" value="F:ATP binding"/>
    <property type="evidence" value="ECO:0007669"/>
    <property type="project" value="UniProtKB-KW"/>
</dbReference>
<dbReference type="Gene3D" id="3.40.50.2300">
    <property type="match status" value="1"/>
</dbReference>
<evidence type="ECO:0000259" key="10">
    <source>
        <dbReference type="PROSITE" id="PS50112"/>
    </source>
</evidence>
<dbReference type="SMART" id="SM00387">
    <property type="entry name" value="HATPase_c"/>
    <property type="match status" value="1"/>
</dbReference>
<dbReference type="SUPFAM" id="SSF55874">
    <property type="entry name" value="ATPase domain of HSP90 chaperone/DNA topoisomerase II/histidine kinase"/>
    <property type="match status" value="1"/>
</dbReference>
<evidence type="ECO:0000313" key="13">
    <source>
        <dbReference type="Proteomes" id="UP000825933"/>
    </source>
</evidence>
<dbReference type="InterPro" id="IPR013656">
    <property type="entry name" value="PAS_4"/>
</dbReference>
<dbReference type="SMART" id="SM00448">
    <property type="entry name" value="REC"/>
    <property type="match status" value="1"/>
</dbReference>
<dbReference type="InterPro" id="IPR013767">
    <property type="entry name" value="PAS_fold"/>
</dbReference>
<proteinExistence type="predicted"/>